<evidence type="ECO:0000313" key="6">
    <source>
        <dbReference type="EMBL" id="RKR74616.1"/>
    </source>
</evidence>
<keyword evidence="3" id="KW-0804">Transcription</keyword>
<dbReference type="Proteomes" id="UP000280008">
    <property type="component" value="Unassembled WGS sequence"/>
</dbReference>
<dbReference type="GO" id="GO:0003677">
    <property type="term" value="F:DNA binding"/>
    <property type="evidence" value="ECO:0007669"/>
    <property type="project" value="UniProtKB-KW"/>
</dbReference>
<dbReference type="Gene3D" id="1.10.10.10">
    <property type="entry name" value="Winged helix-like DNA-binding domain superfamily/Winged helix DNA-binding domain"/>
    <property type="match status" value="1"/>
</dbReference>
<dbReference type="EMBL" id="RBKS01000001">
    <property type="protein sequence ID" value="RKR74616.1"/>
    <property type="molecule type" value="Genomic_DNA"/>
</dbReference>
<dbReference type="InterPro" id="IPR001845">
    <property type="entry name" value="HTH_ArsR_DNA-bd_dom"/>
</dbReference>
<evidence type="ECO:0000256" key="3">
    <source>
        <dbReference type="ARBA" id="ARBA00023163"/>
    </source>
</evidence>
<protein>
    <submittedName>
        <fullName evidence="6">ArsR family transcriptional regulator</fullName>
    </submittedName>
</protein>
<dbReference type="InterPro" id="IPR036390">
    <property type="entry name" value="WH_DNA-bd_sf"/>
</dbReference>
<reference evidence="6 7" key="1">
    <citation type="submission" date="2018-10" db="EMBL/GenBank/DDBJ databases">
        <title>Sequencing the genomes of 1000 actinobacteria strains.</title>
        <authorList>
            <person name="Klenk H.-P."/>
        </authorList>
    </citation>
    <scope>NUCLEOTIDE SEQUENCE [LARGE SCALE GENOMIC DNA]</scope>
    <source>
        <strain evidence="6 7">DSM 17894</strain>
    </source>
</reference>
<dbReference type="Pfam" id="PF12840">
    <property type="entry name" value="HTH_20"/>
    <property type="match status" value="1"/>
</dbReference>
<dbReference type="InterPro" id="IPR011991">
    <property type="entry name" value="ArsR-like_HTH"/>
</dbReference>
<dbReference type="InterPro" id="IPR051081">
    <property type="entry name" value="HTH_MetalResp_TranReg"/>
</dbReference>
<sequence>MSKDLFAKRVLQRKLCTRILGVMTESMPPHARQLDAGALRALAHPLRVELFEELSVRGCATASQLAERLGESSGSTSYHLRQLERHGLVREVEERGTNRERWWERTPGSIGVSYFDYDDAAGRTAARMVGREWERARAALLDDFHSNPDLVGRDWYEASSISTSNVTATVDELHELGRAWLEFLATHVDPLRNRDDVVGARRVQVHFNAFPLLDRDAADQALLARDAAAASNVTPTPDPTDSEQAES</sequence>
<evidence type="ECO:0000256" key="4">
    <source>
        <dbReference type="SAM" id="MobiDB-lite"/>
    </source>
</evidence>
<dbReference type="AlphaFoldDB" id="A0A495IHN8"/>
<dbReference type="CDD" id="cd00090">
    <property type="entry name" value="HTH_ARSR"/>
    <property type="match status" value="1"/>
</dbReference>
<dbReference type="SMART" id="SM00418">
    <property type="entry name" value="HTH_ARSR"/>
    <property type="match status" value="1"/>
</dbReference>
<name>A0A495IHN8_9MICO</name>
<feature type="region of interest" description="Disordered" evidence="4">
    <location>
        <begin position="228"/>
        <end position="247"/>
    </location>
</feature>
<proteinExistence type="predicted"/>
<gene>
    <name evidence="6" type="ORF">C8E83_1737</name>
</gene>
<evidence type="ECO:0000256" key="2">
    <source>
        <dbReference type="ARBA" id="ARBA00023125"/>
    </source>
</evidence>
<evidence type="ECO:0000313" key="7">
    <source>
        <dbReference type="Proteomes" id="UP000280008"/>
    </source>
</evidence>
<keyword evidence="1" id="KW-0805">Transcription regulation</keyword>
<dbReference type="PANTHER" id="PTHR33154:SF15">
    <property type="entry name" value="REGULATORY PROTEIN ARSR"/>
    <property type="match status" value="1"/>
</dbReference>
<organism evidence="6 7">
    <name type="scientific">Frondihabitans australicus</name>
    <dbReference type="NCBI Taxonomy" id="386892"/>
    <lineage>
        <taxon>Bacteria</taxon>
        <taxon>Bacillati</taxon>
        <taxon>Actinomycetota</taxon>
        <taxon>Actinomycetes</taxon>
        <taxon>Micrococcales</taxon>
        <taxon>Microbacteriaceae</taxon>
        <taxon>Frondihabitans</taxon>
    </lineage>
</organism>
<accession>A0A495IHN8</accession>
<keyword evidence="2" id="KW-0238">DNA-binding</keyword>
<dbReference type="InterPro" id="IPR036388">
    <property type="entry name" value="WH-like_DNA-bd_sf"/>
</dbReference>
<dbReference type="SUPFAM" id="SSF46785">
    <property type="entry name" value="Winged helix' DNA-binding domain"/>
    <property type="match status" value="1"/>
</dbReference>
<dbReference type="GO" id="GO:0003700">
    <property type="term" value="F:DNA-binding transcription factor activity"/>
    <property type="evidence" value="ECO:0007669"/>
    <property type="project" value="InterPro"/>
</dbReference>
<comment type="caution">
    <text evidence="6">The sequence shown here is derived from an EMBL/GenBank/DDBJ whole genome shotgun (WGS) entry which is preliminary data.</text>
</comment>
<keyword evidence="7" id="KW-1185">Reference proteome</keyword>
<dbReference type="PANTHER" id="PTHR33154">
    <property type="entry name" value="TRANSCRIPTIONAL REGULATOR, ARSR FAMILY"/>
    <property type="match status" value="1"/>
</dbReference>
<evidence type="ECO:0000256" key="1">
    <source>
        <dbReference type="ARBA" id="ARBA00023015"/>
    </source>
</evidence>
<feature type="domain" description="HTH arsR-type" evidence="5">
    <location>
        <begin position="37"/>
        <end position="116"/>
    </location>
</feature>
<evidence type="ECO:0000259" key="5">
    <source>
        <dbReference type="SMART" id="SM00418"/>
    </source>
</evidence>